<feature type="non-terminal residue" evidence="3">
    <location>
        <position position="151"/>
    </location>
</feature>
<keyword evidence="1" id="KW-0812">Transmembrane</keyword>
<reference evidence="3" key="1">
    <citation type="journal article" date="2014" name="Front. Microbiol.">
        <title>High frequency of phylogenetically diverse reductive dehalogenase-homologous genes in deep subseafloor sedimentary metagenomes.</title>
        <authorList>
            <person name="Kawai M."/>
            <person name="Futagami T."/>
            <person name="Toyoda A."/>
            <person name="Takaki Y."/>
            <person name="Nishi S."/>
            <person name="Hori S."/>
            <person name="Arai W."/>
            <person name="Tsubouchi T."/>
            <person name="Morono Y."/>
            <person name="Uchiyama I."/>
            <person name="Ito T."/>
            <person name="Fujiyama A."/>
            <person name="Inagaki F."/>
            <person name="Takami H."/>
        </authorList>
    </citation>
    <scope>NUCLEOTIDE SEQUENCE</scope>
    <source>
        <strain evidence="3">Expedition CK06-06</strain>
    </source>
</reference>
<organism evidence="3">
    <name type="scientific">marine sediment metagenome</name>
    <dbReference type="NCBI Taxonomy" id="412755"/>
    <lineage>
        <taxon>unclassified sequences</taxon>
        <taxon>metagenomes</taxon>
        <taxon>ecological metagenomes</taxon>
    </lineage>
</organism>
<dbReference type="InterPro" id="IPR011701">
    <property type="entry name" value="MFS"/>
</dbReference>
<dbReference type="InterPro" id="IPR020846">
    <property type="entry name" value="MFS_dom"/>
</dbReference>
<evidence type="ECO:0000256" key="1">
    <source>
        <dbReference type="SAM" id="Phobius"/>
    </source>
</evidence>
<feature type="transmembrane region" description="Helical" evidence="1">
    <location>
        <begin position="78"/>
        <end position="98"/>
    </location>
</feature>
<dbReference type="GO" id="GO:0022857">
    <property type="term" value="F:transmembrane transporter activity"/>
    <property type="evidence" value="ECO:0007669"/>
    <property type="project" value="InterPro"/>
</dbReference>
<feature type="transmembrane region" description="Helical" evidence="1">
    <location>
        <begin position="50"/>
        <end position="71"/>
    </location>
</feature>
<dbReference type="PANTHER" id="PTHR11360:SF284">
    <property type="entry name" value="EG:103B4.3 PROTEIN-RELATED"/>
    <property type="match status" value="1"/>
</dbReference>
<dbReference type="InterPro" id="IPR036259">
    <property type="entry name" value="MFS_trans_sf"/>
</dbReference>
<dbReference type="InterPro" id="IPR050327">
    <property type="entry name" value="Proton-linked_MCT"/>
</dbReference>
<keyword evidence="1" id="KW-1133">Transmembrane helix</keyword>
<feature type="transmembrane region" description="Helical" evidence="1">
    <location>
        <begin position="9"/>
        <end position="27"/>
    </location>
</feature>
<dbReference type="PANTHER" id="PTHR11360">
    <property type="entry name" value="MONOCARBOXYLATE TRANSPORTER"/>
    <property type="match status" value="1"/>
</dbReference>
<name>X0YX05_9ZZZZ</name>
<protein>
    <recommendedName>
        <fullName evidence="2">Major facilitator superfamily (MFS) profile domain-containing protein</fullName>
    </recommendedName>
</protein>
<dbReference type="AlphaFoldDB" id="X0YX05"/>
<keyword evidence="1" id="KW-0472">Membrane</keyword>
<sequence length="151" mass="16312">MKQRLAPHYGWIVLGVAFTIMVLGYAIRNTFSVFYPTIVEEFGWGRGDTALMFSITILVYGFTAPVAGSLVDRFQPRVVLSAGALMVGAGIALCSLASTQWHFYLLYGVMVAIGLSMIGVTPLSAVATSWFVTRRGLMFSILAAGFGLSLM</sequence>
<feature type="domain" description="Major facilitator superfamily (MFS) profile" evidence="2">
    <location>
        <begin position="12"/>
        <end position="151"/>
    </location>
</feature>
<dbReference type="PROSITE" id="PS50850">
    <property type="entry name" value="MFS"/>
    <property type="match status" value="1"/>
</dbReference>
<comment type="caution">
    <text evidence="3">The sequence shown here is derived from an EMBL/GenBank/DDBJ whole genome shotgun (WGS) entry which is preliminary data.</text>
</comment>
<dbReference type="SUPFAM" id="SSF103473">
    <property type="entry name" value="MFS general substrate transporter"/>
    <property type="match status" value="1"/>
</dbReference>
<dbReference type="EMBL" id="BARS01052321">
    <property type="protein sequence ID" value="GAG52823.1"/>
    <property type="molecule type" value="Genomic_DNA"/>
</dbReference>
<dbReference type="Pfam" id="PF07690">
    <property type="entry name" value="MFS_1"/>
    <property type="match status" value="1"/>
</dbReference>
<evidence type="ECO:0000313" key="3">
    <source>
        <dbReference type="EMBL" id="GAG52823.1"/>
    </source>
</evidence>
<accession>X0YX05</accession>
<gene>
    <name evidence="3" type="ORF">S01H1_77804</name>
</gene>
<evidence type="ECO:0000259" key="2">
    <source>
        <dbReference type="PROSITE" id="PS50850"/>
    </source>
</evidence>
<dbReference type="Gene3D" id="1.20.1250.20">
    <property type="entry name" value="MFS general substrate transporter like domains"/>
    <property type="match status" value="1"/>
</dbReference>
<feature type="transmembrane region" description="Helical" evidence="1">
    <location>
        <begin position="104"/>
        <end position="132"/>
    </location>
</feature>
<proteinExistence type="predicted"/>